<dbReference type="PANTHER" id="PTHR14097:SF9">
    <property type="entry name" value="EPIMERASE, PUTATIVE (AFU_ORTHOLOGUE AFUA_8G07320)-RELATED"/>
    <property type="match status" value="1"/>
</dbReference>
<sequence>MKVIVTGATGLVGRSLVEECIANPRITHALVLTRRPIAQDAAAHSKITEILHDDFGAYPPELMAKLEGAEGCLWALGGPAHHFPDLATATKVQVDYTLAAAQAFLTHLAKPGAPPFRLVFCSGAMAEWDQSASLYLYKDTRRIKGQVEKALLELADGHRDALRVWCVRPSYISVPDAGLAARAIRALSAGIAADRLATAMVKILVDGWETRIVEKEVLAVLGQPNKTKTVAAPHPPIPTCPPCFTSTEWVPGPCGDLHCTGPSTPAADCTVTLDMWPRTTTIVVDTTVCSVMPTLTRPLPCPTAPPCNESDCAVVTVGNPVDISAGNTLLDVTRYLSICTPTQTPWSQSLPPDYTPTPVLLPPTDYPLPPSISTRDVDTT</sequence>
<dbReference type="STRING" id="1081102.A0A167YUC3"/>
<evidence type="ECO:0000313" key="2">
    <source>
        <dbReference type="EMBL" id="OAA66699.1"/>
    </source>
</evidence>
<comment type="caution">
    <text evidence="2">The sequence shown here is derived from an EMBL/GenBank/DDBJ whole genome shotgun (WGS) entry which is preliminary data.</text>
</comment>
<protein>
    <submittedName>
        <fullName evidence="2">NAD(P)-binding domain protein</fullName>
    </submittedName>
</protein>
<dbReference type="AlphaFoldDB" id="A0A167YUC3"/>
<dbReference type="SUPFAM" id="SSF51735">
    <property type="entry name" value="NAD(P)-binding Rossmann-fold domains"/>
    <property type="match status" value="1"/>
</dbReference>
<reference evidence="2 3" key="1">
    <citation type="journal article" date="2016" name="Genome Biol. Evol.">
        <title>Divergent and convergent evolution of fungal pathogenicity.</title>
        <authorList>
            <person name="Shang Y."/>
            <person name="Xiao G."/>
            <person name="Zheng P."/>
            <person name="Cen K."/>
            <person name="Zhan S."/>
            <person name="Wang C."/>
        </authorList>
    </citation>
    <scope>NUCLEOTIDE SEQUENCE [LARGE SCALE GENOMIC DNA]</scope>
    <source>
        <strain evidence="2 3">RCEF 264</strain>
    </source>
</reference>
<dbReference type="PANTHER" id="PTHR14097">
    <property type="entry name" value="OXIDOREDUCTASE HTATIP2"/>
    <property type="match status" value="1"/>
</dbReference>
<dbReference type="OrthoDB" id="3535423at2759"/>
<evidence type="ECO:0000256" key="1">
    <source>
        <dbReference type="SAM" id="MobiDB-lite"/>
    </source>
</evidence>
<feature type="region of interest" description="Disordered" evidence="1">
    <location>
        <begin position="347"/>
        <end position="380"/>
    </location>
</feature>
<dbReference type="InterPro" id="IPR036291">
    <property type="entry name" value="NAD(P)-bd_dom_sf"/>
</dbReference>
<organism evidence="2 3">
    <name type="scientific">Niveomyces insectorum RCEF 264</name>
    <dbReference type="NCBI Taxonomy" id="1081102"/>
    <lineage>
        <taxon>Eukaryota</taxon>
        <taxon>Fungi</taxon>
        <taxon>Dikarya</taxon>
        <taxon>Ascomycota</taxon>
        <taxon>Pezizomycotina</taxon>
        <taxon>Sordariomycetes</taxon>
        <taxon>Hypocreomycetidae</taxon>
        <taxon>Hypocreales</taxon>
        <taxon>Cordycipitaceae</taxon>
        <taxon>Niveomyces</taxon>
    </lineage>
</organism>
<dbReference type="Proteomes" id="UP000076874">
    <property type="component" value="Unassembled WGS sequence"/>
</dbReference>
<evidence type="ECO:0000313" key="3">
    <source>
        <dbReference type="Proteomes" id="UP000076874"/>
    </source>
</evidence>
<keyword evidence="3" id="KW-1185">Reference proteome</keyword>
<feature type="compositionally biased region" description="Pro residues" evidence="1">
    <location>
        <begin position="353"/>
        <end position="370"/>
    </location>
</feature>
<proteinExistence type="predicted"/>
<gene>
    <name evidence="2" type="ORF">SPI_01275</name>
</gene>
<accession>A0A167YUC3</accession>
<dbReference type="EMBL" id="AZHD01000002">
    <property type="protein sequence ID" value="OAA66699.1"/>
    <property type="molecule type" value="Genomic_DNA"/>
</dbReference>
<dbReference type="Gene3D" id="3.40.50.720">
    <property type="entry name" value="NAD(P)-binding Rossmann-like Domain"/>
    <property type="match status" value="1"/>
</dbReference>
<name>A0A167YUC3_9HYPO</name>